<feature type="compositionally biased region" description="Basic and acidic residues" evidence="3">
    <location>
        <begin position="10"/>
        <end position="20"/>
    </location>
</feature>
<organism evidence="4 5">
    <name type="scientific">Camellia sinensis var. sinensis</name>
    <name type="common">China tea</name>
    <dbReference type="NCBI Taxonomy" id="542762"/>
    <lineage>
        <taxon>Eukaryota</taxon>
        <taxon>Viridiplantae</taxon>
        <taxon>Streptophyta</taxon>
        <taxon>Embryophyta</taxon>
        <taxon>Tracheophyta</taxon>
        <taxon>Spermatophyta</taxon>
        <taxon>Magnoliopsida</taxon>
        <taxon>eudicotyledons</taxon>
        <taxon>Gunneridae</taxon>
        <taxon>Pentapetalae</taxon>
        <taxon>asterids</taxon>
        <taxon>Ericales</taxon>
        <taxon>Theaceae</taxon>
        <taxon>Camellia</taxon>
    </lineage>
</organism>
<dbReference type="Proteomes" id="UP000306102">
    <property type="component" value="Unassembled WGS sequence"/>
</dbReference>
<dbReference type="EMBL" id="SDRB02005890">
    <property type="protein sequence ID" value="THG13418.1"/>
    <property type="molecule type" value="Genomic_DNA"/>
</dbReference>
<protein>
    <recommendedName>
        <fullName evidence="6">Oxidative stress 3</fullName>
    </recommendedName>
</protein>
<keyword evidence="2" id="KW-0539">Nucleus</keyword>
<keyword evidence="5" id="KW-1185">Reference proteome</keyword>
<dbReference type="InterPro" id="IPR051992">
    <property type="entry name" value="OxStress_Response_Reg"/>
</dbReference>
<sequence length="190" mass="20544">MTMGGFEQIYEDKASKKDDGNDAQPDQLLIMEGENDRRDSESSIGDSTSSSTVSSSSSADLIDDATSSTSSSSPSHGPLYELSELMDQLPIKRGLSKYYQGKSQTFGSLACVENLEDLAKKVRQSCSRRKMKSCKSYGGGVDNHSTYSPKATISKKTSSSRLSLLSSLGTRGTLFSSCKHPIFIPVQKNL</sequence>
<gene>
    <name evidence="4" type="ORF">TEA_000785</name>
</gene>
<feature type="region of interest" description="Disordered" evidence="3">
    <location>
        <begin position="1"/>
        <end position="79"/>
    </location>
</feature>
<evidence type="ECO:0000313" key="4">
    <source>
        <dbReference type="EMBL" id="THG13418.1"/>
    </source>
</evidence>
<dbReference type="PANTHER" id="PTHR33172">
    <property type="entry name" value="OS08G0516900 PROTEIN"/>
    <property type="match status" value="1"/>
</dbReference>
<reference evidence="4 5" key="1">
    <citation type="journal article" date="2018" name="Proc. Natl. Acad. Sci. U.S.A.">
        <title>Draft genome sequence of Camellia sinensis var. sinensis provides insights into the evolution of the tea genome and tea quality.</title>
        <authorList>
            <person name="Wei C."/>
            <person name="Yang H."/>
            <person name="Wang S."/>
            <person name="Zhao J."/>
            <person name="Liu C."/>
            <person name="Gao L."/>
            <person name="Xia E."/>
            <person name="Lu Y."/>
            <person name="Tai Y."/>
            <person name="She G."/>
            <person name="Sun J."/>
            <person name="Cao H."/>
            <person name="Tong W."/>
            <person name="Gao Q."/>
            <person name="Li Y."/>
            <person name="Deng W."/>
            <person name="Jiang X."/>
            <person name="Wang W."/>
            <person name="Chen Q."/>
            <person name="Zhang S."/>
            <person name="Li H."/>
            <person name="Wu J."/>
            <person name="Wang P."/>
            <person name="Li P."/>
            <person name="Shi C."/>
            <person name="Zheng F."/>
            <person name="Jian J."/>
            <person name="Huang B."/>
            <person name="Shan D."/>
            <person name="Shi M."/>
            <person name="Fang C."/>
            <person name="Yue Y."/>
            <person name="Li F."/>
            <person name="Li D."/>
            <person name="Wei S."/>
            <person name="Han B."/>
            <person name="Jiang C."/>
            <person name="Yin Y."/>
            <person name="Xia T."/>
            <person name="Zhang Z."/>
            <person name="Bennetzen J.L."/>
            <person name="Zhao S."/>
            <person name="Wan X."/>
        </authorList>
    </citation>
    <scope>NUCLEOTIDE SEQUENCE [LARGE SCALE GENOMIC DNA]</scope>
    <source>
        <strain evidence="5">cv. Shuchazao</strain>
        <tissue evidence="4">Leaf</tissue>
    </source>
</reference>
<evidence type="ECO:0008006" key="6">
    <source>
        <dbReference type="Google" id="ProtNLM"/>
    </source>
</evidence>
<evidence type="ECO:0000256" key="2">
    <source>
        <dbReference type="ARBA" id="ARBA00023242"/>
    </source>
</evidence>
<dbReference type="GO" id="GO:0006950">
    <property type="term" value="P:response to stress"/>
    <property type="evidence" value="ECO:0007669"/>
    <property type="project" value="UniProtKB-ARBA"/>
</dbReference>
<dbReference type="GO" id="GO:0005634">
    <property type="term" value="C:nucleus"/>
    <property type="evidence" value="ECO:0007669"/>
    <property type="project" value="UniProtKB-SubCell"/>
</dbReference>
<comment type="subcellular location">
    <subcellularLocation>
        <location evidence="1">Nucleus</location>
    </subcellularLocation>
</comment>
<proteinExistence type="predicted"/>
<name>A0A4S4EB57_CAMSN</name>
<comment type="caution">
    <text evidence="4">The sequence shown here is derived from an EMBL/GenBank/DDBJ whole genome shotgun (WGS) entry which is preliminary data.</text>
</comment>
<feature type="compositionally biased region" description="Low complexity" evidence="3">
    <location>
        <begin position="42"/>
        <end position="75"/>
    </location>
</feature>
<evidence type="ECO:0000256" key="1">
    <source>
        <dbReference type="ARBA" id="ARBA00004123"/>
    </source>
</evidence>
<dbReference type="AlphaFoldDB" id="A0A4S4EB57"/>
<dbReference type="STRING" id="542762.A0A4S4EB57"/>
<evidence type="ECO:0000256" key="3">
    <source>
        <dbReference type="SAM" id="MobiDB-lite"/>
    </source>
</evidence>
<dbReference type="PANTHER" id="PTHR33172:SF103">
    <property type="entry name" value="PROTEIN OXIDATIVE STRESS 3"/>
    <property type="match status" value="1"/>
</dbReference>
<evidence type="ECO:0000313" key="5">
    <source>
        <dbReference type="Proteomes" id="UP000306102"/>
    </source>
</evidence>
<accession>A0A4S4EB57</accession>